<dbReference type="InterPro" id="IPR012338">
    <property type="entry name" value="Beta-lactam/transpept-like"/>
</dbReference>
<keyword evidence="7" id="KW-0131">Cell cycle</keyword>
<reference evidence="7" key="2">
    <citation type="submission" date="2020-09" db="EMBL/GenBank/DDBJ databases">
        <authorList>
            <person name="Sun Q."/>
            <person name="Ohkuma M."/>
        </authorList>
    </citation>
    <scope>NUCLEOTIDE SEQUENCE</scope>
    <source>
        <strain evidence="7">JCM 4369</strain>
    </source>
</reference>
<evidence type="ECO:0000259" key="5">
    <source>
        <dbReference type="Pfam" id="PF00905"/>
    </source>
</evidence>
<dbReference type="EMBL" id="BMTD01000001">
    <property type="protein sequence ID" value="GGU79249.1"/>
    <property type="molecule type" value="Genomic_DNA"/>
</dbReference>
<accession>A0A918I6R9</accession>
<keyword evidence="8" id="KW-1185">Reference proteome</keyword>
<feature type="compositionally biased region" description="Low complexity" evidence="4">
    <location>
        <begin position="1"/>
        <end position="25"/>
    </location>
</feature>
<feature type="domain" description="Penicillin-binding protein dimerisation" evidence="6">
    <location>
        <begin position="79"/>
        <end position="247"/>
    </location>
</feature>
<dbReference type="AlphaFoldDB" id="A0A918I6R9"/>
<comment type="caution">
    <text evidence="7">The sequence shown here is derived from an EMBL/GenBank/DDBJ whole genome shotgun (WGS) entry which is preliminary data.</text>
</comment>
<comment type="similarity">
    <text evidence="2">Belongs to the transpeptidase family.</text>
</comment>
<keyword evidence="7" id="KW-0132">Cell division</keyword>
<dbReference type="Pfam" id="PF03717">
    <property type="entry name" value="PBP_dimer"/>
    <property type="match status" value="1"/>
</dbReference>
<organism evidence="7 8">
    <name type="scientific">Streptomyces filipinensis</name>
    <dbReference type="NCBI Taxonomy" id="66887"/>
    <lineage>
        <taxon>Bacteria</taxon>
        <taxon>Bacillati</taxon>
        <taxon>Actinomycetota</taxon>
        <taxon>Actinomycetes</taxon>
        <taxon>Kitasatosporales</taxon>
        <taxon>Streptomycetaceae</taxon>
        <taxon>Streptomyces</taxon>
    </lineage>
</organism>
<feature type="region of interest" description="Disordered" evidence="4">
    <location>
        <begin position="1"/>
        <end position="30"/>
    </location>
</feature>
<evidence type="ECO:0000313" key="7">
    <source>
        <dbReference type="EMBL" id="GGU79249.1"/>
    </source>
</evidence>
<dbReference type="PANTHER" id="PTHR30627:SF1">
    <property type="entry name" value="PEPTIDOGLYCAN D,D-TRANSPEPTIDASE FTSI"/>
    <property type="match status" value="1"/>
</dbReference>
<dbReference type="Gene3D" id="3.40.710.10">
    <property type="entry name" value="DD-peptidase/beta-lactamase superfamily"/>
    <property type="match status" value="1"/>
</dbReference>
<reference evidence="7" key="1">
    <citation type="journal article" date="2014" name="Int. J. Syst. Evol. Microbiol.">
        <title>Complete genome sequence of Corynebacterium casei LMG S-19264T (=DSM 44701T), isolated from a smear-ripened cheese.</title>
        <authorList>
            <consortium name="US DOE Joint Genome Institute (JGI-PGF)"/>
            <person name="Walter F."/>
            <person name="Albersmeier A."/>
            <person name="Kalinowski J."/>
            <person name="Ruckert C."/>
        </authorList>
    </citation>
    <scope>NUCLEOTIDE SEQUENCE</scope>
    <source>
        <strain evidence="7">JCM 4369</strain>
    </source>
</reference>
<dbReference type="InterPro" id="IPR050515">
    <property type="entry name" value="Beta-lactam/transpept"/>
</dbReference>
<evidence type="ECO:0000313" key="8">
    <source>
        <dbReference type="Proteomes" id="UP000618795"/>
    </source>
</evidence>
<dbReference type="GO" id="GO:0051301">
    <property type="term" value="P:cell division"/>
    <property type="evidence" value="ECO:0007669"/>
    <property type="project" value="UniProtKB-KW"/>
</dbReference>
<name>A0A918I6R9_9ACTN</name>
<dbReference type="InterPro" id="IPR005311">
    <property type="entry name" value="PBP_dimer"/>
</dbReference>
<dbReference type="GO" id="GO:0071555">
    <property type="term" value="P:cell wall organization"/>
    <property type="evidence" value="ECO:0007669"/>
    <property type="project" value="TreeGrafter"/>
</dbReference>
<dbReference type="GO" id="GO:0005886">
    <property type="term" value="C:plasma membrane"/>
    <property type="evidence" value="ECO:0007669"/>
    <property type="project" value="TreeGrafter"/>
</dbReference>
<dbReference type="GO" id="GO:0008658">
    <property type="term" value="F:penicillin binding"/>
    <property type="evidence" value="ECO:0007669"/>
    <property type="project" value="InterPro"/>
</dbReference>
<dbReference type="SUPFAM" id="SSF56519">
    <property type="entry name" value="Penicillin binding protein dimerisation domain"/>
    <property type="match status" value="1"/>
</dbReference>
<dbReference type="PANTHER" id="PTHR30627">
    <property type="entry name" value="PEPTIDOGLYCAN D,D-TRANSPEPTIDASE"/>
    <property type="match status" value="1"/>
</dbReference>
<comment type="subcellular location">
    <subcellularLocation>
        <location evidence="1">Membrane</location>
    </subcellularLocation>
</comment>
<evidence type="ECO:0000256" key="3">
    <source>
        <dbReference type="ARBA" id="ARBA00023136"/>
    </source>
</evidence>
<dbReference type="Pfam" id="PF00905">
    <property type="entry name" value="Transpeptidase"/>
    <property type="match status" value="1"/>
</dbReference>
<dbReference type="InterPro" id="IPR036138">
    <property type="entry name" value="PBP_dimer_sf"/>
</dbReference>
<dbReference type="InterPro" id="IPR001460">
    <property type="entry name" value="PCN-bd_Tpept"/>
</dbReference>
<dbReference type="Gene3D" id="3.30.450.330">
    <property type="match status" value="1"/>
</dbReference>
<dbReference type="SUPFAM" id="SSF56601">
    <property type="entry name" value="beta-lactamase/transpeptidase-like"/>
    <property type="match status" value="1"/>
</dbReference>
<evidence type="ECO:0000256" key="1">
    <source>
        <dbReference type="ARBA" id="ARBA00004370"/>
    </source>
</evidence>
<evidence type="ECO:0000256" key="2">
    <source>
        <dbReference type="ARBA" id="ARBA00007171"/>
    </source>
</evidence>
<protein>
    <submittedName>
        <fullName evidence="7">Cell division protein</fullName>
    </submittedName>
</protein>
<sequence length="631" mass="67295">MRRQPGPGARPARRPSGARPPGQRPLRLGSARPRLRMVSLALTLVLLAFVVRLLQVQAVDASALAARAEQNRYVVHTLAAERGGITDRNGVALAISEDAYDITADPTMFSRKQLQVGDGPEQAAALLSPILGQSQAELVKKLRPRNSSSRYTRLATRQTPQVWKQIKDLKAALAKKSETDHGTANVLAGVFADPSSQRVYPNGDLAAGTLGWVNADGQGGGGIEQELNKQLSGKDGKIRYAQSGGREVPTAGSNETPAVPGSDVELTIDRDIQWAAQNAITEQVRRSRADRGYVIVQDTRSGEILAMADAPGFDPNNLSEADAEAMGNAALQDAYEPGSTAKVMSMAAVLEENAATPLTHVVVPNRLHRGDRLFSDDVDHDTWYLTLNGVLAKSSNIGTILATGQLGRTQSEANKVLYSYLRKFGIGSSTGLGFPGETPGILSPYQKWSTSQQYTIPFGQGFSLNALQAASVYSTIANGGVRIEPTLVRGTKGPDGRFTPAPKPKDTRVVSQKTATALSQMLESVVDDEQGTGIKARIPGYRVAGKTGTANRVDPATGRYHGYTSSFAGFAPADNPRITVYCAIQNATSGSYYGGQICGPIYKQVMEFALKTLQVPPTGAQPANLPVDYKP</sequence>
<feature type="domain" description="Penicillin-binding protein transpeptidase" evidence="5">
    <location>
        <begin position="292"/>
        <end position="607"/>
    </location>
</feature>
<dbReference type="Proteomes" id="UP000618795">
    <property type="component" value="Unassembled WGS sequence"/>
</dbReference>
<evidence type="ECO:0000259" key="6">
    <source>
        <dbReference type="Pfam" id="PF03717"/>
    </source>
</evidence>
<keyword evidence="3" id="KW-0472">Membrane</keyword>
<proteinExistence type="inferred from homology"/>
<evidence type="ECO:0000256" key="4">
    <source>
        <dbReference type="SAM" id="MobiDB-lite"/>
    </source>
</evidence>
<dbReference type="Gene3D" id="3.90.1310.10">
    <property type="entry name" value="Penicillin-binding protein 2a (Domain 2)"/>
    <property type="match status" value="1"/>
</dbReference>
<gene>
    <name evidence="7" type="ORF">GCM10010260_09780</name>
</gene>